<dbReference type="GO" id="GO:0016020">
    <property type="term" value="C:membrane"/>
    <property type="evidence" value="ECO:0007669"/>
    <property type="project" value="UniProtKB-SubCell"/>
</dbReference>
<dbReference type="STRING" id="51351.M4EGS1"/>
<keyword evidence="3 6" id="KW-0812">Transmembrane</keyword>
<dbReference type="PANTHER" id="PTHR11132">
    <property type="entry name" value="SOLUTE CARRIER FAMILY 35"/>
    <property type="match status" value="1"/>
</dbReference>
<keyword evidence="4 6" id="KW-1133">Transmembrane helix</keyword>
<keyword evidence="2" id="KW-0813">Transport</keyword>
<evidence type="ECO:0000256" key="6">
    <source>
        <dbReference type="SAM" id="Phobius"/>
    </source>
</evidence>
<feature type="transmembrane region" description="Helical" evidence="6">
    <location>
        <begin position="282"/>
        <end position="303"/>
    </location>
</feature>
<reference evidence="8 9" key="1">
    <citation type="journal article" date="2011" name="Nat. Genet.">
        <title>The genome of the mesopolyploid crop species Brassica rapa.</title>
        <authorList>
            <consortium name="Brassica rapa Genome Sequencing Project Consortium"/>
            <person name="Wang X."/>
            <person name="Wang H."/>
            <person name="Wang J."/>
            <person name="Sun R."/>
            <person name="Wu J."/>
            <person name="Liu S."/>
            <person name="Bai Y."/>
            <person name="Mun J.H."/>
            <person name="Bancroft I."/>
            <person name="Cheng F."/>
            <person name="Huang S."/>
            <person name="Li X."/>
            <person name="Hua W."/>
            <person name="Wang J."/>
            <person name="Wang X."/>
            <person name="Freeling M."/>
            <person name="Pires J.C."/>
            <person name="Paterson A.H."/>
            <person name="Chalhoub B."/>
            <person name="Wang B."/>
            <person name="Hayward A."/>
            <person name="Sharpe A.G."/>
            <person name="Park B.S."/>
            <person name="Weisshaar B."/>
            <person name="Liu B."/>
            <person name="Li B."/>
            <person name="Liu B."/>
            <person name="Tong C."/>
            <person name="Song C."/>
            <person name="Duran C."/>
            <person name="Peng C."/>
            <person name="Geng C."/>
            <person name="Koh C."/>
            <person name="Lin C."/>
            <person name="Edwards D."/>
            <person name="Mu D."/>
            <person name="Shen D."/>
            <person name="Soumpourou E."/>
            <person name="Li F."/>
            <person name="Fraser F."/>
            <person name="Conant G."/>
            <person name="Lassalle G."/>
            <person name="King G.J."/>
            <person name="Bonnema G."/>
            <person name="Tang H."/>
            <person name="Wang H."/>
            <person name="Belcram H."/>
            <person name="Zhou H."/>
            <person name="Hirakawa H."/>
            <person name="Abe H."/>
            <person name="Guo H."/>
            <person name="Wang H."/>
            <person name="Jin H."/>
            <person name="Parkin I.A."/>
            <person name="Batley J."/>
            <person name="Kim J.S."/>
            <person name="Just J."/>
            <person name="Li J."/>
            <person name="Xu J."/>
            <person name="Deng J."/>
            <person name="Kim J.A."/>
            <person name="Li J."/>
            <person name="Yu J."/>
            <person name="Meng J."/>
            <person name="Wang J."/>
            <person name="Min J."/>
            <person name="Poulain J."/>
            <person name="Wang J."/>
            <person name="Hatakeyama K."/>
            <person name="Wu K."/>
            <person name="Wang L."/>
            <person name="Fang L."/>
            <person name="Trick M."/>
            <person name="Links M.G."/>
            <person name="Zhao M."/>
            <person name="Jin M."/>
            <person name="Ramchiary N."/>
            <person name="Drou N."/>
            <person name="Berkman P.J."/>
            <person name="Cai Q."/>
            <person name="Huang Q."/>
            <person name="Li R."/>
            <person name="Tabata S."/>
            <person name="Cheng S."/>
            <person name="Zhang S."/>
            <person name="Zhang S."/>
            <person name="Huang S."/>
            <person name="Sato S."/>
            <person name="Sun S."/>
            <person name="Kwon S.J."/>
            <person name="Choi S.R."/>
            <person name="Lee T.H."/>
            <person name="Fan W."/>
            <person name="Zhao X."/>
            <person name="Tan X."/>
            <person name="Xu X."/>
            <person name="Wang Y."/>
            <person name="Qiu Y."/>
            <person name="Yin Y."/>
            <person name="Li Y."/>
            <person name="Du Y."/>
            <person name="Liao Y."/>
            <person name="Lim Y."/>
            <person name="Narusaka Y."/>
            <person name="Wang Y."/>
            <person name="Wang Z."/>
            <person name="Li Z."/>
            <person name="Wang Z."/>
            <person name="Xiong Z."/>
            <person name="Zhang Z."/>
        </authorList>
    </citation>
    <scope>NUCLEOTIDE SEQUENCE [LARGE SCALE GENOMIC DNA]</scope>
    <source>
        <strain evidence="8 9">cv. Chiifu-401-42</strain>
    </source>
</reference>
<accession>M4EGS1</accession>
<evidence type="ECO:0000256" key="1">
    <source>
        <dbReference type="ARBA" id="ARBA00004141"/>
    </source>
</evidence>
<evidence type="ECO:0000256" key="3">
    <source>
        <dbReference type="ARBA" id="ARBA00022692"/>
    </source>
</evidence>
<reference evidence="8 9" key="2">
    <citation type="journal article" date="2018" name="Hortic Res">
        <title>Improved Brassica rapa reference genome by single-molecule sequencing and chromosome conformation capture technologies.</title>
        <authorList>
            <person name="Zhang L."/>
            <person name="Cai X."/>
            <person name="Wu J."/>
            <person name="Liu M."/>
            <person name="Grob S."/>
            <person name="Cheng F."/>
            <person name="Liang J."/>
            <person name="Cai C."/>
            <person name="Liu Z."/>
            <person name="Liu B."/>
            <person name="Wang F."/>
            <person name="Li S."/>
            <person name="Liu F."/>
            <person name="Li X."/>
            <person name="Cheng L."/>
            <person name="Yang W."/>
            <person name="Li M.H."/>
            <person name="Grossniklaus U."/>
            <person name="Zheng H."/>
            <person name="Wang X."/>
        </authorList>
    </citation>
    <scope>NUCLEOTIDE SEQUENCE [LARGE SCALE GENOMIC DNA]</scope>
    <source>
        <strain evidence="8 9">cv. Chiifu-401-42</strain>
    </source>
</reference>
<evidence type="ECO:0000259" key="7">
    <source>
        <dbReference type="Pfam" id="PF03151"/>
    </source>
</evidence>
<dbReference type="EnsemblPlants" id="Bra027985.1">
    <property type="protein sequence ID" value="Bra027985.1-P"/>
    <property type="gene ID" value="Bra027985"/>
</dbReference>
<feature type="transmembrane region" description="Helical" evidence="6">
    <location>
        <begin position="45"/>
        <end position="65"/>
    </location>
</feature>
<keyword evidence="5 6" id="KW-0472">Membrane</keyword>
<evidence type="ECO:0000313" key="9">
    <source>
        <dbReference type="Proteomes" id="UP000011750"/>
    </source>
</evidence>
<reference evidence="8" key="3">
    <citation type="submission" date="2023-03" db="UniProtKB">
        <authorList>
            <consortium name="EnsemblPlants"/>
        </authorList>
    </citation>
    <scope>IDENTIFICATION</scope>
    <source>
        <strain evidence="8">cv. Chiifu-401-42</strain>
    </source>
</reference>
<dbReference type="AlphaFoldDB" id="M4EGS1"/>
<dbReference type="GO" id="GO:0005459">
    <property type="term" value="F:UDP-galactose transmembrane transporter activity"/>
    <property type="evidence" value="ECO:0000318"/>
    <property type="project" value="GO_Central"/>
</dbReference>
<evidence type="ECO:0000256" key="2">
    <source>
        <dbReference type="ARBA" id="ARBA00022448"/>
    </source>
</evidence>
<dbReference type="eggNOG" id="KOG1441">
    <property type="taxonomic scope" value="Eukaryota"/>
</dbReference>
<evidence type="ECO:0000256" key="5">
    <source>
        <dbReference type="ARBA" id="ARBA00023136"/>
    </source>
</evidence>
<dbReference type="GO" id="GO:0005794">
    <property type="term" value="C:Golgi apparatus"/>
    <property type="evidence" value="ECO:0000318"/>
    <property type="project" value="GO_Central"/>
</dbReference>
<feature type="transmembrane region" description="Helical" evidence="6">
    <location>
        <begin position="137"/>
        <end position="154"/>
    </location>
</feature>
<dbReference type="Proteomes" id="UP000011750">
    <property type="component" value="Chromosome A09"/>
</dbReference>
<dbReference type="Gramene" id="Bra027985.1">
    <property type="protein sequence ID" value="Bra027985.1-P"/>
    <property type="gene ID" value="Bra027985"/>
</dbReference>
<dbReference type="InterPro" id="IPR050186">
    <property type="entry name" value="TPT_transporter"/>
</dbReference>
<keyword evidence="9" id="KW-1185">Reference proteome</keyword>
<name>M4EGS1_BRACM</name>
<organism evidence="8 9">
    <name type="scientific">Brassica campestris</name>
    <name type="common">Field mustard</name>
    <dbReference type="NCBI Taxonomy" id="3711"/>
    <lineage>
        <taxon>Eukaryota</taxon>
        <taxon>Viridiplantae</taxon>
        <taxon>Streptophyta</taxon>
        <taxon>Embryophyta</taxon>
        <taxon>Tracheophyta</taxon>
        <taxon>Spermatophyta</taxon>
        <taxon>Magnoliopsida</taxon>
        <taxon>eudicotyledons</taxon>
        <taxon>Gunneridae</taxon>
        <taxon>Pentapetalae</taxon>
        <taxon>rosids</taxon>
        <taxon>malvids</taxon>
        <taxon>Brassicales</taxon>
        <taxon>Brassicaceae</taxon>
        <taxon>Brassiceae</taxon>
        <taxon>Brassica</taxon>
    </lineage>
</organism>
<dbReference type="GO" id="GO:0015297">
    <property type="term" value="F:antiporter activity"/>
    <property type="evidence" value="ECO:0000318"/>
    <property type="project" value="GO_Central"/>
</dbReference>
<dbReference type="FunCoup" id="M4EGS1">
    <property type="interactions" value="2297"/>
</dbReference>
<comment type="subcellular location">
    <subcellularLocation>
        <location evidence="1">Membrane</location>
        <topology evidence="1">Multi-pass membrane protein</topology>
    </subcellularLocation>
</comment>
<dbReference type="InterPro" id="IPR004853">
    <property type="entry name" value="Sugar_P_trans_dom"/>
</dbReference>
<feature type="transmembrane region" description="Helical" evidence="6">
    <location>
        <begin position="198"/>
        <end position="215"/>
    </location>
</feature>
<dbReference type="GO" id="GO:0055085">
    <property type="term" value="P:transmembrane transport"/>
    <property type="evidence" value="ECO:0000318"/>
    <property type="project" value="GO_Central"/>
</dbReference>
<dbReference type="OMA" id="CMMEWII"/>
<dbReference type="InParanoid" id="M4EGS1"/>
<evidence type="ECO:0000313" key="8">
    <source>
        <dbReference type="EnsemblPlants" id="Bra027985.1-P"/>
    </source>
</evidence>
<feature type="transmembrane region" description="Helical" evidence="6">
    <location>
        <begin position="250"/>
        <end position="270"/>
    </location>
</feature>
<evidence type="ECO:0000256" key="4">
    <source>
        <dbReference type="ARBA" id="ARBA00022989"/>
    </source>
</evidence>
<feature type="transmembrane region" description="Helical" evidence="6">
    <location>
        <begin position="227"/>
        <end position="244"/>
    </location>
</feature>
<feature type="transmembrane region" description="Helical" evidence="6">
    <location>
        <begin position="77"/>
        <end position="98"/>
    </location>
</feature>
<feature type="transmembrane region" description="Helical" evidence="6">
    <location>
        <begin position="309"/>
        <end position="328"/>
    </location>
</feature>
<sequence>MAAENEQQRKSSSVSDMGAWAMNVISSVGIIMANKQLMSSSGFSFSFATTLTGFHFALTALVGFVSNATGLSASKHVPLWELIWFSVVANVSIAAMNFSLMLNSVGFYQISKLSMIPVVCVMEWILHSKRYSREVKVAVVVVVVGVGICTVTDVKVNAKGFICACVAIFSSSLQQILIGSLQKKYSIGSFELLSKTAPIQALSLLVAGPFVDYLLSGKFILNYNMSSGCFVSFFYLWFVLFIAIHLSNLFSTICKVFILLSCALAVFCNISQYLCIGRFSAVSFQVIGHMKTVCILTLGWLLFDSAMTFKNVSGMFVAIVGMVIYSWAMELEKRSNLAAKALNSVKHSLTEEEFQLLKEGVETTQSKDVELGGYTKA</sequence>
<proteinExistence type="predicted"/>
<feature type="domain" description="Sugar phosphate transporter" evidence="7">
    <location>
        <begin position="27"/>
        <end position="326"/>
    </location>
</feature>
<dbReference type="Pfam" id="PF03151">
    <property type="entry name" value="TPT"/>
    <property type="match status" value="1"/>
</dbReference>
<protein>
    <recommendedName>
        <fullName evidence="7">Sugar phosphate transporter domain-containing protein</fullName>
    </recommendedName>
</protein>
<dbReference type="HOGENOM" id="CLU_048347_2_0_1"/>